<sequence length="195" mass="21251">MKKFLDILKIIGVVLLLAVLSFAGFKIYQYFNRVAPEQEGKFSFASGTMPVDKNFYVISGEITGAPTGIIRQERAQKGTFLALGDLMYGTLAGDKTGGKVILRFKLTNYSGDPGISAAAKELFDYAVSHPGTEFFAKFVDTKANMVMPGDRFEAVCRLQAEAVGAVSDSDALRPVGITYELDLCKLRTARVQVVE</sequence>
<organism evidence="2">
    <name type="scientific">Vecturithrix granuli</name>
    <dbReference type="NCBI Taxonomy" id="1499967"/>
    <lineage>
        <taxon>Bacteria</taxon>
        <taxon>Candidatus Moduliflexota</taxon>
        <taxon>Candidatus Vecturitrichia</taxon>
        <taxon>Candidatus Vecturitrichales</taxon>
        <taxon>Candidatus Vecturitrichaceae</taxon>
        <taxon>Candidatus Vecturithrix</taxon>
    </lineage>
</organism>
<evidence type="ECO:0000313" key="2">
    <source>
        <dbReference type="EMBL" id="GAK58404.1"/>
    </source>
</evidence>
<keyword evidence="1" id="KW-0812">Transmembrane</keyword>
<dbReference type="AlphaFoldDB" id="A0A081C1E9"/>
<keyword evidence="1" id="KW-0472">Membrane</keyword>
<evidence type="ECO:0000313" key="3">
    <source>
        <dbReference type="Proteomes" id="UP000030661"/>
    </source>
</evidence>
<reference evidence="2" key="1">
    <citation type="journal article" date="2015" name="PeerJ">
        <title>First genomic representation of candidate bacterial phylum KSB3 points to enhanced environmental sensing as a trigger of wastewater bulking.</title>
        <authorList>
            <person name="Sekiguchi Y."/>
            <person name="Ohashi A."/>
            <person name="Parks D.H."/>
            <person name="Yamauchi T."/>
            <person name="Tyson G.W."/>
            <person name="Hugenholtz P."/>
        </authorList>
    </citation>
    <scope>NUCLEOTIDE SEQUENCE [LARGE SCALE GENOMIC DNA]</scope>
</reference>
<proteinExistence type="predicted"/>
<gene>
    <name evidence="2" type="ORF">U27_05378</name>
</gene>
<keyword evidence="1" id="KW-1133">Transmembrane helix</keyword>
<evidence type="ECO:0000256" key="1">
    <source>
        <dbReference type="SAM" id="Phobius"/>
    </source>
</evidence>
<dbReference type="Proteomes" id="UP000030661">
    <property type="component" value="Unassembled WGS sequence"/>
</dbReference>
<feature type="transmembrane region" description="Helical" evidence="1">
    <location>
        <begin position="7"/>
        <end position="28"/>
    </location>
</feature>
<accession>A0A081C1E9</accession>
<dbReference type="STRING" id="1499967.U27_05378"/>
<dbReference type="EMBL" id="DF820467">
    <property type="protein sequence ID" value="GAK58404.1"/>
    <property type="molecule type" value="Genomic_DNA"/>
</dbReference>
<protein>
    <submittedName>
        <fullName evidence="2">Uncharacterized protein</fullName>
    </submittedName>
</protein>
<name>A0A081C1E9_VECG1</name>
<keyword evidence="3" id="KW-1185">Reference proteome</keyword>
<dbReference type="HOGENOM" id="CLU_1393936_0_0_0"/>